<dbReference type="PANTHER" id="PTHR35392">
    <property type="entry name" value="ZN(II)2CYS6 TRANSCRIPTION FACTOR (EUROFUNG)-RELATED-RELATED"/>
    <property type="match status" value="1"/>
</dbReference>
<dbReference type="CDD" id="cd00067">
    <property type="entry name" value="GAL4"/>
    <property type="match status" value="1"/>
</dbReference>
<keyword evidence="1" id="KW-0539">Nucleus</keyword>
<name>A0AAE0ND74_9PEZI</name>
<evidence type="ECO:0000313" key="4">
    <source>
        <dbReference type="Proteomes" id="UP001287356"/>
    </source>
</evidence>
<feature type="region of interest" description="Disordered" evidence="2">
    <location>
        <begin position="80"/>
        <end position="130"/>
    </location>
</feature>
<keyword evidence="4" id="KW-1185">Reference proteome</keyword>
<protein>
    <recommendedName>
        <fullName evidence="5">Zn(2)-C6 fungal-type domain-containing protein</fullName>
    </recommendedName>
</protein>
<evidence type="ECO:0000313" key="3">
    <source>
        <dbReference type="EMBL" id="KAK3379155.1"/>
    </source>
</evidence>
<dbReference type="PANTHER" id="PTHR35392:SF3">
    <property type="entry name" value="ZN(2)-C6 FUNGAL-TYPE DOMAIN-CONTAINING PROTEIN"/>
    <property type="match status" value="1"/>
</dbReference>
<feature type="region of interest" description="Disordered" evidence="2">
    <location>
        <begin position="137"/>
        <end position="156"/>
    </location>
</feature>
<dbReference type="Proteomes" id="UP001287356">
    <property type="component" value="Unassembled WGS sequence"/>
</dbReference>
<feature type="compositionally biased region" description="Polar residues" evidence="2">
    <location>
        <begin position="95"/>
        <end position="104"/>
    </location>
</feature>
<accession>A0AAE0ND74</accession>
<sequence>MGHPYLFNPAIALPTTLTQWDVGSGLVSAQIGTGRGADLFPYPTFNFGATHAIRDASPPDSGPVPTSFVDGAASLAGSDYDCLSPAPTENRSRGQRASTVSTDITEPDPADSTPSTPLRQSIASKPTPASLEIIAYDPTAEGKGKQSRKRSADDGVAAAVMAPSRTLMEVQKKGENGELQGAMITFGSRPNKRTAFSDNKRRETAIARKDGVCDRCKKSKRKCDLYLKKNPYESCTLCSCTRTYKGVPRMPCSQSAIKEVMFFRKGPAPNEPLFTSRRILFDLRDISKPNVSVKTLELTQKPGRHGPSLTVYASEFSPLPEDVISYKWKDASGKAQEMIMPCFCLTNLGKVTDQFRQYIEVANRSYMDALRTEDKLAWETFSMAMNYSKKKPKSLVSTALDLWAISRMIETPWQMCGSDTLGVSRINDPTNPHDGAIPIPPIMDTQLDQIVIQNVLLPLRNELVSKFDNMTAPPKPEDWFEIYLTAFILLNHIARLAKHSVAHAKLHTMPTKYSNKEFLEGAFHTAKIILARFHFVCNGSAPLRLNWKLPTTCAMANLEPDQVAFMETTQATIRSRENDLRRLLSTHEYENPLYWSHQLFFKEWDKSPACVVEAY</sequence>
<gene>
    <name evidence="3" type="ORF">B0T24DRAFT_523259</name>
</gene>
<evidence type="ECO:0000256" key="1">
    <source>
        <dbReference type="ARBA" id="ARBA00023242"/>
    </source>
</evidence>
<dbReference type="AlphaFoldDB" id="A0AAE0ND74"/>
<dbReference type="GO" id="GO:0008270">
    <property type="term" value="F:zinc ion binding"/>
    <property type="evidence" value="ECO:0007669"/>
    <property type="project" value="InterPro"/>
</dbReference>
<evidence type="ECO:0008006" key="5">
    <source>
        <dbReference type="Google" id="ProtNLM"/>
    </source>
</evidence>
<proteinExistence type="predicted"/>
<feature type="compositionally biased region" description="Polar residues" evidence="2">
    <location>
        <begin position="112"/>
        <end position="124"/>
    </location>
</feature>
<comment type="caution">
    <text evidence="3">The sequence shown here is derived from an EMBL/GenBank/DDBJ whole genome shotgun (WGS) entry which is preliminary data.</text>
</comment>
<dbReference type="InterPro" id="IPR052973">
    <property type="entry name" value="Fungal_sec-metab_reg_TF"/>
</dbReference>
<reference evidence="3" key="1">
    <citation type="journal article" date="2023" name="Mol. Phylogenet. Evol.">
        <title>Genome-scale phylogeny and comparative genomics of the fungal order Sordariales.</title>
        <authorList>
            <person name="Hensen N."/>
            <person name="Bonometti L."/>
            <person name="Westerberg I."/>
            <person name="Brannstrom I.O."/>
            <person name="Guillou S."/>
            <person name="Cros-Aarteil S."/>
            <person name="Calhoun S."/>
            <person name="Haridas S."/>
            <person name="Kuo A."/>
            <person name="Mondo S."/>
            <person name="Pangilinan J."/>
            <person name="Riley R."/>
            <person name="LaButti K."/>
            <person name="Andreopoulos B."/>
            <person name="Lipzen A."/>
            <person name="Chen C."/>
            <person name="Yan M."/>
            <person name="Daum C."/>
            <person name="Ng V."/>
            <person name="Clum A."/>
            <person name="Steindorff A."/>
            <person name="Ohm R.A."/>
            <person name="Martin F."/>
            <person name="Silar P."/>
            <person name="Natvig D.O."/>
            <person name="Lalanne C."/>
            <person name="Gautier V."/>
            <person name="Ament-Velasquez S.L."/>
            <person name="Kruys A."/>
            <person name="Hutchinson M.I."/>
            <person name="Powell A.J."/>
            <person name="Barry K."/>
            <person name="Miller A.N."/>
            <person name="Grigoriev I.V."/>
            <person name="Debuchy R."/>
            <person name="Gladieux P."/>
            <person name="Hiltunen Thoren M."/>
            <person name="Johannesson H."/>
        </authorList>
    </citation>
    <scope>NUCLEOTIDE SEQUENCE</scope>
    <source>
        <strain evidence="3">CBS 958.72</strain>
    </source>
</reference>
<dbReference type="EMBL" id="JAULSN010000002">
    <property type="protein sequence ID" value="KAK3379155.1"/>
    <property type="molecule type" value="Genomic_DNA"/>
</dbReference>
<dbReference type="InterPro" id="IPR001138">
    <property type="entry name" value="Zn2Cys6_DnaBD"/>
</dbReference>
<evidence type="ECO:0000256" key="2">
    <source>
        <dbReference type="SAM" id="MobiDB-lite"/>
    </source>
</evidence>
<dbReference type="GO" id="GO:0000981">
    <property type="term" value="F:DNA-binding transcription factor activity, RNA polymerase II-specific"/>
    <property type="evidence" value="ECO:0007669"/>
    <property type="project" value="InterPro"/>
</dbReference>
<reference evidence="3" key="2">
    <citation type="submission" date="2023-06" db="EMBL/GenBank/DDBJ databases">
        <authorList>
            <consortium name="Lawrence Berkeley National Laboratory"/>
            <person name="Haridas S."/>
            <person name="Hensen N."/>
            <person name="Bonometti L."/>
            <person name="Westerberg I."/>
            <person name="Brannstrom I.O."/>
            <person name="Guillou S."/>
            <person name="Cros-Aarteil S."/>
            <person name="Calhoun S."/>
            <person name="Kuo A."/>
            <person name="Mondo S."/>
            <person name="Pangilinan J."/>
            <person name="Riley R."/>
            <person name="Labutti K."/>
            <person name="Andreopoulos B."/>
            <person name="Lipzen A."/>
            <person name="Chen C."/>
            <person name="Yanf M."/>
            <person name="Daum C."/>
            <person name="Ng V."/>
            <person name="Clum A."/>
            <person name="Steindorff A."/>
            <person name="Ohm R."/>
            <person name="Martin F."/>
            <person name="Silar P."/>
            <person name="Natvig D."/>
            <person name="Lalanne C."/>
            <person name="Gautier V."/>
            <person name="Ament-Velasquez S.L."/>
            <person name="Kruys A."/>
            <person name="Hutchinson M.I."/>
            <person name="Powell A.J."/>
            <person name="Barry K."/>
            <person name="Miller A.N."/>
            <person name="Grigoriev I.V."/>
            <person name="Debuchy R."/>
            <person name="Gladieux P."/>
            <person name="Thoren M.H."/>
            <person name="Johannesson H."/>
        </authorList>
    </citation>
    <scope>NUCLEOTIDE SEQUENCE</scope>
    <source>
        <strain evidence="3">CBS 958.72</strain>
    </source>
</reference>
<organism evidence="3 4">
    <name type="scientific">Lasiosphaeria ovina</name>
    <dbReference type="NCBI Taxonomy" id="92902"/>
    <lineage>
        <taxon>Eukaryota</taxon>
        <taxon>Fungi</taxon>
        <taxon>Dikarya</taxon>
        <taxon>Ascomycota</taxon>
        <taxon>Pezizomycotina</taxon>
        <taxon>Sordariomycetes</taxon>
        <taxon>Sordariomycetidae</taxon>
        <taxon>Sordariales</taxon>
        <taxon>Lasiosphaeriaceae</taxon>
        <taxon>Lasiosphaeria</taxon>
    </lineage>
</organism>